<dbReference type="InterPro" id="IPR036856">
    <property type="entry name" value="Ald_Oxase/Xan_DH_a/b_sf"/>
</dbReference>
<keyword evidence="2 4" id="KW-0560">Oxidoreductase</keyword>
<dbReference type="InterPro" id="IPR016208">
    <property type="entry name" value="Ald_Oxase/xanthine_DH-like"/>
</dbReference>
<dbReference type="SMART" id="SM01008">
    <property type="entry name" value="Ald_Xan_dh_C"/>
    <property type="match status" value="1"/>
</dbReference>
<evidence type="ECO:0000313" key="5">
    <source>
        <dbReference type="Proteomes" id="UP000577362"/>
    </source>
</evidence>
<dbReference type="GO" id="GO:0043885">
    <property type="term" value="F:anaerobic carbon-monoxide dehydrogenase activity"/>
    <property type="evidence" value="ECO:0007669"/>
    <property type="project" value="UniProtKB-EC"/>
</dbReference>
<evidence type="ECO:0000259" key="3">
    <source>
        <dbReference type="SMART" id="SM01008"/>
    </source>
</evidence>
<keyword evidence="1" id="KW-0500">Molybdenum</keyword>
<protein>
    <submittedName>
        <fullName evidence="4">Carbon-monoxide dehydrogenase large subunit</fullName>
        <ecNumber evidence="4">1.2.7.4</ecNumber>
    </submittedName>
</protein>
<name>A0A840BWW5_9HYPH</name>
<dbReference type="RefSeq" id="WP_183317018.1">
    <property type="nucleotide sequence ID" value="NZ_JACIEN010000003.1"/>
</dbReference>
<keyword evidence="5" id="KW-1185">Reference proteome</keyword>
<evidence type="ECO:0000313" key="4">
    <source>
        <dbReference type="EMBL" id="MBB4017845.1"/>
    </source>
</evidence>
<dbReference type="Pfam" id="PF20256">
    <property type="entry name" value="MoCoBD_2"/>
    <property type="match status" value="1"/>
</dbReference>
<dbReference type="InterPro" id="IPR037165">
    <property type="entry name" value="AldOxase/xan_DH_Mopterin-bd_sf"/>
</dbReference>
<dbReference type="EMBL" id="JACIEN010000003">
    <property type="protein sequence ID" value="MBB4017845.1"/>
    <property type="molecule type" value="Genomic_DNA"/>
</dbReference>
<accession>A0A840BWW5</accession>
<dbReference type="InterPro" id="IPR046867">
    <property type="entry name" value="AldOxase/xan_DH_MoCoBD2"/>
</dbReference>
<evidence type="ECO:0000256" key="1">
    <source>
        <dbReference type="ARBA" id="ARBA00022505"/>
    </source>
</evidence>
<dbReference type="PANTHER" id="PTHR11908:SF132">
    <property type="entry name" value="ALDEHYDE OXIDASE 1-RELATED"/>
    <property type="match status" value="1"/>
</dbReference>
<sequence length="771" mass="82065">MRAMKFGVGQAVRRVEDARFVTGTGRYTSDIAAEGMAHAVVVRSPHAHARFAIENVAEVRAMPGVLAVYTAQDVAHLGDIPCLGPVKNSDGKRMVLPPNPVLPKDTVRHIGEAVAFIVAETEAAGRDAAEALAIDWEPLPVAVGMEAALAEGAPLVWPEVPGNVAFDTHHGDKAKTDKAFAKADRVVSLTLVNNRLVANYLETRACLAEYDAGKSRWTLTLGSQGSHDIRDILARHIFKVEPGNIRVVTPDVGGGFGTKIFMYREYPLTMFAAEQLGRPVRWVAERSEHFLGDTQGRDNVTTLEMALDRRGRFLAMRVDLKADLGAYASQFGPYVPAAGATMSPGCYDIPAIDVRVRGIYTNTVPVDAYRGAGRPEAAYAIERFVDYIAHTIGKAPEALRALNFIKPEKMPYRTSTGRVYDSGEFEGHLRRALEVADAAGFKERLRASRKKGLLRGIGMASYIEACAGGGPEAAEVRIEEDGSATVLIGTQSTGQGHLTAYAQLASQQLDLPMDRIRVLQGDTDAIATGSGTGGSRSIPVGGAAVRKASVSLVEKLKQLASEALEAGPADLEIAAGGVRIAGTDRSLSFAEVAKLPGASADMLKAREDWTPPADTYPNGTHVAEVEVDPDTGTVTIARYTVVDDFGVTLNPLLLAGQVHGGAVQGIGQALHERVVYDEGGQLVTASLMDYRLPRADDLPSFTFETRNVPSTTNVMGMKGAGEAGAIGATPATMNAVVDALHRAHGIAHIDMPATPDRIFAAIREAEAKRAA</sequence>
<dbReference type="Pfam" id="PF01315">
    <property type="entry name" value="Ald_Xan_dh_C"/>
    <property type="match status" value="1"/>
</dbReference>
<reference evidence="4 5" key="1">
    <citation type="submission" date="2020-08" db="EMBL/GenBank/DDBJ databases">
        <title>Genomic Encyclopedia of Type Strains, Phase IV (KMG-IV): sequencing the most valuable type-strain genomes for metagenomic binning, comparative biology and taxonomic classification.</title>
        <authorList>
            <person name="Goeker M."/>
        </authorList>
    </citation>
    <scope>NUCLEOTIDE SEQUENCE [LARGE SCALE GENOMIC DNA]</scope>
    <source>
        <strain evidence="4 5">DSM 103737</strain>
    </source>
</reference>
<dbReference type="Gene3D" id="3.30.365.10">
    <property type="entry name" value="Aldehyde oxidase/xanthine dehydrogenase, molybdopterin binding domain"/>
    <property type="match status" value="4"/>
</dbReference>
<dbReference type="InterPro" id="IPR008274">
    <property type="entry name" value="AldOxase/xan_DH_MoCoBD1"/>
</dbReference>
<dbReference type="Pfam" id="PF02738">
    <property type="entry name" value="MoCoBD_1"/>
    <property type="match status" value="1"/>
</dbReference>
<dbReference type="SUPFAM" id="SSF56003">
    <property type="entry name" value="Molybdenum cofactor-binding domain"/>
    <property type="match status" value="1"/>
</dbReference>
<dbReference type="EC" id="1.2.7.4" evidence="4"/>
<comment type="caution">
    <text evidence="4">The sequence shown here is derived from an EMBL/GenBank/DDBJ whole genome shotgun (WGS) entry which is preliminary data.</text>
</comment>
<dbReference type="Gene3D" id="3.90.1170.50">
    <property type="entry name" value="Aldehyde oxidase/xanthine dehydrogenase, a/b hammerhead"/>
    <property type="match status" value="1"/>
</dbReference>
<organism evidence="4 5">
    <name type="scientific">Chelatococcus caeni</name>
    <dbReference type="NCBI Taxonomy" id="1348468"/>
    <lineage>
        <taxon>Bacteria</taxon>
        <taxon>Pseudomonadati</taxon>
        <taxon>Pseudomonadota</taxon>
        <taxon>Alphaproteobacteria</taxon>
        <taxon>Hyphomicrobiales</taxon>
        <taxon>Chelatococcaceae</taxon>
        <taxon>Chelatococcus</taxon>
    </lineage>
</organism>
<gene>
    <name evidence="4" type="ORF">GGR16_002879</name>
</gene>
<proteinExistence type="predicted"/>
<dbReference type="PANTHER" id="PTHR11908">
    <property type="entry name" value="XANTHINE DEHYDROGENASE"/>
    <property type="match status" value="1"/>
</dbReference>
<evidence type="ECO:0000256" key="2">
    <source>
        <dbReference type="ARBA" id="ARBA00023002"/>
    </source>
</evidence>
<dbReference type="AlphaFoldDB" id="A0A840BWW5"/>
<dbReference type="Proteomes" id="UP000577362">
    <property type="component" value="Unassembled WGS sequence"/>
</dbReference>
<feature type="domain" description="Aldehyde oxidase/xanthine dehydrogenase a/b hammerhead" evidence="3">
    <location>
        <begin position="22"/>
        <end position="140"/>
    </location>
</feature>
<dbReference type="SUPFAM" id="SSF54665">
    <property type="entry name" value="CO dehydrogenase molybdoprotein N-domain-like"/>
    <property type="match status" value="1"/>
</dbReference>
<dbReference type="InterPro" id="IPR000674">
    <property type="entry name" value="Ald_Oxase/Xan_DH_a/b"/>
</dbReference>
<dbReference type="GO" id="GO:0005506">
    <property type="term" value="F:iron ion binding"/>
    <property type="evidence" value="ECO:0007669"/>
    <property type="project" value="InterPro"/>
</dbReference>